<name>A0AAE0GEC6_9CHLO</name>
<keyword evidence="5" id="KW-1185">Reference proteome</keyword>
<gene>
    <name evidence="4" type="ORF">CYMTET_15530</name>
</gene>
<dbReference type="Pfam" id="PF13365">
    <property type="entry name" value="Trypsin_2"/>
    <property type="match status" value="1"/>
</dbReference>
<dbReference type="InterPro" id="IPR043504">
    <property type="entry name" value="Peptidase_S1_PA_chymotrypsin"/>
</dbReference>
<evidence type="ECO:0000313" key="4">
    <source>
        <dbReference type="EMBL" id="KAK3276390.1"/>
    </source>
</evidence>
<dbReference type="PANTHER" id="PTHR43343:SF2">
    <property type="entry name" value="PDZ DOMAIN-CONTAINING PROTEIN"/>
    <property type="match status" value="1"/>
</dbReference>
<organism evidence="4 5">
    <name type="scientific">Cymbomonas tetramitiformis</name>
    <dbReference type="NCBI Taxonomy" id="36881"/>
    <lineage>
        <taxon>Eukaryota</taxon>
        <taxon>Viridiplantae</taxon>
        <taxon>Chlorophyta</taxon>
        <taxon>Pyramimonadophyceae</taxon>
        <taxon>Pyramimonadales</taxon>
        <taxon>Pyramimonadaceae</taxon>
        <taxon>Cymbomonas</taxon>
    </lineage>
</organism>
<keyword evidence="2" id="KW-0645">Protease</keyword>
<accession>A0AAE0GEC6</accession>
<evidence type="ECO:0000256" key="1">
    <source>
        <dbReference type="ARBA" id="ARBA00010541"/>
    </source>
</evidence>
<dbReference type="Gene3D" id="2.40.10.10">
    <property type="entry name" value="Trypsin-like serine proteases"/>
    <property type="match status" value="2"/>
</dbReference>
<dbReference type="InterPro" id="IPR051201">
    <property type="entry name" value="Chloro_Bact_Ser_Proteases"/>
</dbReference>
<dbReference type="SUPFAM" id="SSF50494">
    <property type="entry name" value="Trypsin-like serine proteases"/>
    <property type="match status" value="1"/>
</dbReference>
<evidence type="ECO:0000256" key="3">
    <source>
        <dbReference type="ARBA" id="ARBA00022801"/>
    </source>
</evidence>
<dbReference type="GO" id="GO:0004252">
    <property type="term" value="F:serine-type endopeptidase activity"/>
    <property type="evidence" value="ECO:0007669"/>
    <property type="project" value="InterPro"/>
</dbReference>
<proteinExistence type="inferred from homology"/>
<protein>
    <submittedName>
        <fullName evidence="4">Protease Do-like</fullName>
    </submittedName>
</protein>
<dbReference type="EMBL" id="LGRX02006578">
    <property type="protein sequence ID" value="KAK3276390.1"/>
    <property type="molecule type" value="Genomic_DNA"/>
</dbReference>
<dbReference type="PRINTS" id="PR00834">
    <property type="entry name" value="PROTEASES2C"/>
</dbReference>
<dbReference type="InterPro" id="IPR001940">
    <property type="entry name" value="Peptidase_S1C"/>
</dbReference>
<feature type="non-terminal residue" evidence="4">
    <location>
        <position position="226"/>
    </location>
</feature>
<comment type="caution">
    <text evidence="4">The sequence shown here is derived from an EMBL/GenBank/DDBJ whole genome shotgun (WGS) entry which is preliminary data.</text>
</comment>
<dbReference type="PANTHER" id="PTHR43343">
    <property type="entry name" value="PEPTIDASE S12"/>
    <property type="match status" value="1"/>
</dbReference>
<dbReference type="Proteomes" id="UP001190700">
    <property type="component" value="Unassembled WGS sequence"/>
</dbReference>
<evidence type="ECO:0000256" key="2">
    <source>
        <dbReference type="ARBA" id="ARBA00022670"/>
    </source>
</evidence>
<evidence type="ECO:0000313" key="5">
    <source>
        <dbReference type="Proteomes" id="UP001190700"/>
    </source>
</evidence>
<dbReference type="InterPro" id="IPR009003">
    <property type="entry name" value="Peptidase_S1_PA"/>
</dbReference>
<dbReference type="AlphaFoldDB" id="A0AAE0GEC6"/>
<keyword evidence="3" id="KW-0378">Hydrolase</keyword>
<sequence length="226" mass="24228">MFHSESICHPGTVQGRAVCKGLKREILRRSDGQTPRSRLPLAISARGVGGQDAQKAYFTGLVSGAIFSGAVFFSQQVDAATRGPLLTRNEMSTVRMFKDNTSSVVNITNLAVRQDEFTSEFQEVPQGAGSGFIWDDQGHIVTNFHVLLNAADVRVTLSDQSVHQAKFIGGDADKDVAVIQIETDSETPLKPIKVGLSAGLEVGQNVYAIGNPFGLDHTLTTGIISV</sequence>
<comment type="similarity">
    <text evidence="1">Belongs to the peptidase S1C family.</text>
</comment>
<reference evidence="4 5" key="1">
    <citation type="journal article" date="2015" name="Genome Biol. Evol.">
        <title>Comparative Genomics of a Bacterivorous Green Alga Reveals Evolutionary Causalities and Consequences of Phago-Mixotrophic Mode of Nutrition.</title>
        <authorList>
            <person name="Burns J.A."/>
            <person name="Paasch A."/>
            <person name="Narechania A."/>
            <person name="Kim E."/>
        </authorList>
    </citation>
    <scope>NUCLEOTIDE SEQUENCE [LARGE SCALE GENOMIC DNA]</scope>
    <source>
        <strain evidence="4 5">PLY_AMNH</strain>
    </source>
</reference>
<dbReference type="GO" id="GO:0006508">
    <property type="term" value="P:proteolysis"/>
    <property type="evidence" value="ECO:0007669"/>
    <property type="project" value="UniProtKB-KW"/>
</dbReference>